<proteinExistence type="predicted"/>
<feature type="transmembrane region" description="Helical" evidence="1">
    <location>
        <begin position="57"/>
        <end position="76"/>
    </location>
</feature>
<dbReference type="OrthoDB" id="3822725at2"/>
<keyword evidence="3" id="KW-1185">Reference proteome</keyword>
<evidence type="ECO:0000313" key="2">
    <source>
        <dbReference type="EMBL" id="MPV38929.1"/>
    </source>
</evidence>
<keyword evidence="1" id="KW-0472">Membrane</keyword>
<feature type="transmembrane region" description="Helical" evidence="1">
    <location>
        <begin position="206"/>
        <end position="225"/>
    </location>
</feature>
<name>A0A6N7ELB8_9MICO</name>
<dbReference type="EMBL" id="WHPC01000127">
    <property type="protein sequence ID" value="MPV38929.1"/>
    <property type="molecule type" value="Genomic_DNA"/>
</dbReference>
<feature type="transmembrane region" description="Helical" evidence="1">
    <location>
        <begin position="176"/>
        <end position="199"/>
    </location>
</feature>
<accession>A0A6N7ELB8</accession>
<dbReference type="RefSeq" id="WP_152193955.1">
    <property type="nucleotide sequence ID" value="NZ_VUKD01000001.1"/>
</dbReference>
<keyword evidence="1" id="KW-0812">Transmembrane</keyword>
<dbReference type="AlphaFoldDB" id="A0A6N7ELB8"/>
<keyword evidence="1" id="KW-1133">Transmembrane helix</keyword>
<organism evidence="2 3">
    <name type="scientific">Georgenia subflava</name>
    <dbReference type="NCBI Taxonomy" id="1622177"/>
    <lineage>
        <taxon>Bacteria</taxon>
        <taxon>Bacillati</taxon>
        <taxon>Actinomycetota</taxon>
        <taxon>Actinomycetes</taxon>
        <taxon>Micrococcales</taxon>
        <taxon>Bogoriellaceae</taxon>
        <taxon>Georgenia</taxon>
    </lineage>
</organism>
<sequence length="279" mass="29808">MSTFTASVLDPARSAAGDAVHGSRSSRRGPDRAVRPIPFTRLASVELRKQLDTRAGVWLLAVIALITAGIIALVLFTGAPADLTWNNLTGMTSMAQVLLLPLIGILAATSEWSQRTALTTLALEPRRTRVNAAKLVSAWLLGLVLMAVTLLVAAVFNVVGQVWFDGDGSWTMQWELLAGMVLALLLLVTQGVAFGLALLSTPIAIVAYLALPTAWSVLTMLVSGLQDPAKWLDINTTMMPLMTGQMTGTAWAHLGTSVAVWILAPLVFGVWRTARRDVA</sequence>
<protein>
    <submittedName>
        <fullName evidence="2">ABC transporter permease</fullName>
    </submittedName>
</protein>
<feature type="transmembrane region" description="Helical" evidence="1">
    <location>
        <begin position="88"/>
        <end position="108"/>
    </location>
</feature>
<feature type="transmembrane region" description="Helical" evidence="1">
    <location>
        <begin position="250"/>
        <end position="271"/>
    </location>
</feature>
<evidence type="ECO:0000256" key="1">
    <source>
        <dbReference type="SAM" id="Phobius"/>
    </source>
</evidence>
<evidence type="ECO:0000313" key="3">
    <source>
        <dbReference type="Proteomes" id="UP000437709"/>
    </source>
</evidence>
<feature type="transmembrane region" description="Helical" evidence="1">
    <location>
        <begin position="135"/>
        <end position="156"/>
    </location>
</feature>
<comment type="caution">
    <text evidence="2">The sequence shown here is derived from an EMBL/GenBank/DDBJ whole genome shotgun (WGS) entry which is preliminary data.</text>
</comment>
<dbReference type="Proteomes" id="UP000437709">
    <property type="component" value="Unassembled WGS sequence"/>
</dbReference>
<gene>
    <name evidence="2" type="ORF">GB881_18130</name>
</gene>
<reference evidence="2 3" key="1">
    <citation type="submission" date="2019-10" db="EMBL/GenBank/DDBJ databases">
        <title>Georgenia wutianyii sp. nov. and Georgenia yuyongxinii sp. nov. isolated from plateau pika (Ochotona curzoniae) in the Qinghai-Tibet plateau of China.</title>
        <authorList>
            <person name="Tian Z."/>
        </authorList>
    </citation>
    <scope>NUCLEOTIDE SEQUENCE [LARGE SCALE GENOMIC DNA]</scope>
    <source>
        <strain evidence="2 3">JCM 19765</strain>
    </source>
</reference>